<dbReference type="GO" id="GO:0016787">
    <property type="term" value="F:hydrolase activity"/>
    <property type="evidence" value="ECO:0007669"/>
    <property type="project" value="UniProtKB-KW"/>
</dbReference>
<evidence type="ECO:0000313" key="3">
    <source>
        <dbReference type="EMBL" id="MCP8939600.1"/>
    </source>
</evidence>
<keyword evidence="3" id="KW-0378">Hydrolase</keyword>
<dbReference type="PANTHER" id="PTHR30536:SF5">
    <property type="entry name" value="ALTRONATE DEHYDRATASE"/>
    <property type="match status" value="1"/>
</dbReference>
<accession>A0ABT1LDL4</accession>
<dbReference type="Gene3D" id="2.30.130.110">
    <property type="match status" value="1"/>
</dbReference>
<dbReference type="InterPro" id="IPR052172">
    <property type="entry name" value="UxaA_altronate/galactarate_dh"/>
</dbReference>
<evidence type="ECO:0000256" key="1">
    <source>
        <dbReference type="ARBA" id="ARBA00023239"/>
    </source>
</evidence>
<dbReference type="EMBL" id="JANCLU010000013">
    <property type="protein sequence ID" value="MCP8939600.1"/>
    <property type="molecule type" value="Genomic_DNA"/>
</dbReference>
<dbReference type="RefSeq" id="WP_254743368.1">
    <property type="nucleotide sequence ID" value="NZ_JANCLU010000013.1"/>
</dbReference>
<name>A0ABT1LDL4_9HYPH</name>
<dbReference type="InterPro" id="IPR013974">
    <property type="entry name" value="SAF"/>
</dbReference>
<dbReference type="SMART" id="SM00858">
    <property type="entry name" value="SAF"/>
    <property type="match status" value="1"/>
</dbReference>
<sequence>MDTHPGLLVLDPGDNIAVATRDLAAGESVRAGDIALTLERATATGHKVAVRPIRAGEKVVKFRVPIGSATRDIRPGDYVHLHNLKSDYIATYTLDASAAGSERA</sequence>
<organism evidence="3 4">
    <name type="scientific">Alsobacter ponti</name>
    <dbReference type="NCBI Taxonomy" id="2962936"/>
    <lineage>
        <taxon>Bacteria</taxon>
        <taxon>Pseudomonadati</taxon>
        <taxon>Pseudomonadota</taxon>
        <taxon>Alphaproteobacteria</taxon>
        <taxon>Hyphomicrobiales</taxon>
        <taxon>Alsobacteraceae</taxon>
        <taxon>Alsobacter</taxon>
    </lineage>
</organism>
<dbReference type="PANTHER" id="PTHR30536">
    <property type="entry name" value="ALTRONATE/GALACTARATE DEHYDRATASE"/>
    <property type="match status" value="1"/>
</dbReference>
<comment type="caution">
    <text evidence="3">The sequence shown here is derived from an EMBL/GenBank/DDBJ whole genome shotgun (WGS) entry which is preliminary data.</text>
</comment>
<dbReference type="InterPro" id="IPR044144">
    <property type="entry name" value="SAF_UxaA/GarD"/>
</dbReference>
<gene>
    <name evidence="3" type="ORF">NK718_13820</name>
</gene>
<dbReference type="CDD" id="cd11613">
    <property type="entry name" value="SAF_AH_GD"/>
    <property type="match status" value="1"/>
</dbReference>
<reference evidence="3 4" key="1">
    <citation type="submission" date="2022-07" db="EMBL/GenBank/DDBJ databases">
        <authorList>
            <person name="Li W.-J."/>
            <person name="Deng Q.-Q."/>
        </authorList>
    </citation>
    <scope>NUCLEOTIDE SEQUENCE [LARGE SCALE GENOMIC DNA]</scope>
    <source>
        <strain evidence="3 4">SYSU M60028</strain>
    </source>
</reference>
<evidence type="ECO:0000259" key="2">
    <source>
        <dbReference type="SMART" id="SM00858"/>
    </source>
</evidence>
<protein>
    <submittedName>
        <fullName evidence="3">UxaA family hydrolase</fullName>
    </submittedName>
</protein>
<dbReference type="Pfam" id="PF08666">
    <property type="entry name" value="SAF"/>
    <property type="match status" value="1"/>
</dbReference>
<keyword evidence="4" id="KW-1185">Reference proteome</keyword>
<proteinExistence type="predicted"/>
<feature type="domain" description="SAF" evidence="2">
    <location>
        <begin position="14"/>
        <end position="85"/>
    </location>
</feature>
<keyword evidence="1" id="KW-0456">Lyase</keyword>
<evidence type="ECO:0000313" key="4">
    <source>
        <dbReference type="Proteomes" id="UP001205890"/>
    </source>
</evidence>
<dbReference type="Proteomes" id="UP001205890">
    <property type="component" value="Unassembled WGS sequence"/>
</dbReference>